<comment type="caution">
    <text evidence="1">The sequence shown here is derived from an EMBL/GenBank/DDBJ whole genome shotgun (WGS) entry which is preliminary data.</text>
</comment>
<proteinExistence type="predicted"/>
<protein>
    <submittedName>
        <fullName evidence="1">Uncharacterized protein</fullName>
    </submittedName>
</protein>
<gene>
    <name evidence="1" type="ORF">MF672_031935</name>
</gene>
<sequence length="430" mass="46436">MTHRPLSNWVVAVRGSGEGAARWDPSAGVNDGDERADARHSRKFSTGWERSRVDLGLGYGALGLVQRETGRTVVEVSEASKPIAITEAGLAIVEHIERHWPEAELNPRELEVISAEDATLRHLLLSRLADEGQPRAELFHTLPWHLVTRLADQVIAAVRGSSSPPDVRLRHWFVPVGSRFTAALDQLAAGLRAADPIVVRMGGTSLCARLLTVDVARMPRSTRRVLAQLLDELTVRNPFLAYWSARAAARLAGEAGPSAAEENAVRLPARLPAAADTHRGIRRHERRLDRGLLTVDLAVTSTGQMEVSVEASPPPGRPGLAGELYQVMIVPMNVRGDDGPQAYFVPLGDVAGRLAGAMSIPVLATELEIEQSGPPIGVAEARFLAEADLDRSLRAVRTRAGLRPWRKLAAALPAGHVLGSMVAETLRGNR</sequence>
<dbReference type="RefSeq" id="WP_242375802.1">
    <property type="nucleotide sequence ID" value="NZ_JAKRKC020000002.1"/>
</dbReference>
<accession>A0ABT0G2F8</accession>
<dbReference type="Proteomes" id="UP001317259">
    <property type="component" value="Unassembled WGS sequence"/>
</dbReference>
<dbReference type="EMBL" id="JAKRKC020000002">
    <property type="protein sequence ID" value="MCK2218370.1"/>
    <property type="molecule type" value="Genomic_DNA"/>
</dbReference>
<evidence type="ECO:0000313" key="1">
    <source>
        <dbReference type="EMBL" id="MCK2218370.1"/>
    </source>
</evidence>
<name>A0ABT0G2F8_9ACTN</name>
<organism evidence="1 2">
    <name type="scientific">Actinomadura luzonensis</name>
    <dbReference type="NCBI Taxonomy" id="2805427"/>
    <lineage>
        <taxon>Bacteria</taxon>
        <taxon>Bacillati</taxon>
        <taxon>Actinomycetota</taxon>
        <taxon>Actinomycetes</taxon>
        <taxon>Streptosporangiales</taxon>
        <taxon>Thermomonosporaceae</taxon>
        <taxon>Actinomadura</taxon>
    </lineage>
</organism>
<reference evidence="1 2" key="1">
    <citation type="submission" date="2022-04" db="EMBL/GenBank/DDBJ databases">
        <title>Genome draft of Actinomadura sp. ATCC 31491.</title>
        <authorList>
            <person name="Shi X."/>
            <person name="Du Y."/>
        </authorList>
    </citation>
    <scope>NUCLEOTIDE SEQUENCE [LARGE SCALE GENOMIC DNA]</scope>
    <source>
        <strain evidence="1 2">ATCC 31491</strain>
    </source>
</reference>
<keyword evidence="2" id="KW-1185">Reference proteome</keyword>
<evidence type="ECO:0000313" key="2">
    <source>
        <dbReference type="Proteomes" id="UP001317259"/>
    </source>
</evidence>